<feature type="transmembrane region" description="Helical" evidence="8">
    <location>
        <begin position="175"/>
        <end position="198"/>
    </location>
</feature>
<evidence type="ECO:0000256" key="2">
    <source>
        <dbReference type="ARBA" id="ARBA00022448"/>
    </source>
</evidence>
<evidence type="ECO:0000256" key="4">
    <source>
        <dbReference type="ARBA" id="ARBA00022741"/>
    </source>
</evidence>
<dbReference type="PROSITE" id="PS00211">
    <property type="entry name" value="ABC_TRANSPORTER_1"/>
    <property type="match status" value="1"/>
</dbReference>
<dbReference type="SUPFAM" id="SSF52540">
    <property type="entry name" value="P-loop containing nucleoside triphosphate hydrolases"/>
    <property type="match status" value="1"/>
</dbReference>
<evidence type="ECO:0000256" key="3">
    <source>
        <dbReference type="ARBA" id="ARBA00022692"/>
    </source>
</evidence>
<evidence type="ECO:0000256" key="5">
    <source>
        <dbReference type="ARBA" id="ARBA00022840"/>
    </source>
</evidence>
<feature type="domain" description="ABC transporter" evidence="9">
    <location>
        <begin position="387"/>
        <end position="586"/>
    </location>
</feature>
<evidence type="ECO:0000256" key="1">
    <source>
        <dbReference type="ARBA" id="ARBA00004651"/>
    </source>
</evidence>
<keyword evidence="7 8" id="KW-0472">Membrane</keyword>
<feature type="domain" description="ABC transmembrane type-1" evidence="10">
    <location>
        <begin position="56"/>
        <end position="354"/>
    </location>
</feature>
<evidence type="ECO:0000256" key="8">
    <source>
        <dbReference type="SAM" id="Phobius"/>
    </source>
</evidence>
<dbReference type="AlphaFoldDB" id="A0A5B9GGL1"/>
<sequence>MVYGSSTFLQPLAISWQRFVLRTDPPSSSHSFSDWKILLPFWVSAEKWKAWGLLGLIIGLSLLYVRTAVWFGIWDQKFFDAFFAFHVRKALGMLPVYIAACALSAGIYVLQTYLTQILSMRWRLWNTKVYLQHYLKDTTYYRLEHDAAQADNPDQRIADDLAQMTTLVLKLGLDAIQAVMTLLSFSIVLWEIGGALSVPLWGHIYHIPGYLFFGTVLVSVLVSFVIEKVGGPLVNADYQQQHYDADLRASLLDLRRNSEQVAFYKGEDAEHLRFSTHLAHIAKNWRKVVHYTWRANFVGTFYNQTASIILWVLLVPKIMAHALTFGTYARINAAFMQVRRSLQWFIDNYTDLANLRSTLQRLAEFERIIQQKPRQGIVCKPTNQNTVSTHNLVLNLPSGQRFLDFGSLTFQAGERWAIYGASGSGKSTFLRCLAGLWPYGSGEVCLNSAKAMFVPQQSYVPSGPLRQALSYPLLPEKHDLHAYEAALHAANLGGYVSRLDEEQVWGNILSGGEQQRLALARVFLFQPSILFLDEATSALDETNEHGLYEALLTLLPNCTIISVTHRKALQDYHQKQIVLQNGKAFF</sequence>
<dbReference type="PANTHER" id="PTHR11384">
    <property type="entry name" value="ATP-BINDING CASSETTE, SUB-FAMILY D MEMBER"/>
    <property type="match status" value="1"/>
</dbReference>
<name>A0A5B9GGL1_9PROT</name>
<dbReference type="Pfam" id="PF00005">
    <property type="entry name" value="ABC_tran"/>
    <property type="match status" value="1"/>
</dbReference>
<keyword evidence="5 11" id="KW-0067">ATP-binding</keyword>
<dbReference type="SUPFAM" id="SSF90123">
    <property type="entry name" value="ABC transporter transmembrane region"/>
    <property type="match status" value="1"/>
</dbReference>
<reference evidence="11 12" key="1">
    <citation type="submission" date="2019-08" db="EMBL/GenBank/DDBJ databases">
        <title>Acetobacter oryzioeni sp. nov., isolated from Korean rice wine vinegar.</title>
        <authorList>
            <person name="Baek J.H."/>
            <person name="Kim K.H."/>
            <person name="Jeon C.O."/>
            <person name="Han D.M."/>
        </authorList>
    </citation>
    <scope>NUCLEOTIDE SEQUENCE [LARGE SCALE GENOMIC DNA]</scope>
    <source>
        <strain evidence="11 12">B6</strain>
    </source>
</reference>
<dbReference type="PANTHER" id="PTHR11384:SF59">
    <property type="entry name" value="LYSOSOMAL COBALAMIN TRANSPORTER ABCD4"/>
    <property type="match status" value="1"/>
</dbReference>
<dbReference type="GO" id="GO:0005524">
    <property type="term" value="F:ATP binding"/>
    <property type="evidence" value="ECO:0007669"/>
    <property type="project" value="UniProtKB-KW"/>
</dbReference>
<dbReference type="Gene3D" id="1.20.1560.10">
    <property type="entry name" value="ABC transporter type 1, transmembrane domain"/>
    <property type="match status" value="1"/>
</dbReference>
<accession>A0A5B9GGL1</accession>
<dbReference type="CDD" id="cd03223">
    <property type="entry name" value="ABCD_peroxisomal_ALDP"/>
    <property type="match status" value="1"/>
</dbReference>
<dbReference type="Proteomes" id="UP000287027">
    <property type="component" value="Chromosome"/>
</dbReference>
<evidence type="ECO:0000259" key="10">
    <source>
        <dbReference type="PROSITE" id="PS50929"/>
    </source>
</evidence>
<evidence type="ECO:0000256" key="7">
    <source>
        <dbReference type="ARBA" id="ARBA00023136"/>
    </source>
</evidence>
<gene>
    <name evidence="11" type="ORF">EOV40_006190</name>
</gene>
<dbReference type="GO" id="GO:0140359">
    <property type="term" value="F:ABC-type transporter activity"/>
    <property type="evidence" value="ECO:0007669"/>
    <property type="project" value="InterPro"/>
</dbReference>
<dbReference type="InterPro" id="IPR050835">
    <property type="entry name" value="ABC_transporter_sub-D"/>
</dbReference>
<dbReference type="InterPro" id="IPR003439">
    <property type="entry name" value="ABC_transporter-like_ATP-bd"/>
</dbReference>
<dbReference type="PROSITE" id="PS50929">
    <property type="entry name" value="ABC_TM1F"/>
    <property type="match status" value="1"/>
</dbReference>
<proteinExistence type="predicted"/>
<keyword evidence="2" id="KW-0813">Transport</keyword>
<dbReference type="InterPro" id="IPR017871">
    <property type="entry name" value="ABC_transporter-like_CS"/>
</dbReference>
<keyword evidence="12" id="KW-1185">Reference proteome</keyword>
<dbReference type="RefSeq" id="WP_128105349.1">
    <property type="nucleotide sequence ID" value="NZ_CP042808.1"/>
</dbReference>
<evidence type="ECO:0000256" key="6">
    <source>
        <dbReference type="ARBA" id="ARBA00022989"/>
    </source>
</evidence>
<evidence type="ECO:0000313" key="11">
    <source>
        <dbReference type="EMBL" id="QEE85351.1"/>
    </source>
</evidence>
<protein>
    <submittedName>
        <fullName evidence="11">ABC transporter ATP-binding protein/permease</fullName>
    </submittedName>
</protein>
<dbReference type="GO" id="GO:0016887">
    <property type="term" value="F:ATP hydrolysis activity"/>
    <property type="evidence" value="ECO:0007669"/>
    <property type="project" value="InterPro"/>
</dbReference>
<dbReference type="SMART" id="SM00382">
    <property type="entry name" value="AAA"/>
    <property type="match status" value="1"/>
</dbReference>
<organism evidence="11 12">
    <name type="scientific">Acetobacter oryzoeni</name>
    <dbReference type="NCBI Taxonomy" id="2500548"/>
    <lineage>
        <taxon>Bacteria</taxon>
        <taxon>Pseudomonadati</taxon>
        <taxon>Pseudomonadota</taxon>
        <taxon>Alphaproteobacteria</taxon>
        <taxon>Acetobacterales</taxon>
        <taxon>Acetobacteraceae</taxon>
        <taxon>Acetobacter</taxon>
    </lineage>
</organism>
<keyword evidence="3 8" id="KW-0812">Transmembrane</keyword>
<comment type="subcellular location">
    <subcellularLocation>
        <location evidence="1">Cell membrane</location>
        <topology evidence="1">Multi-pass membrane protein</topology>
    </subcellularLocation>
</comment>
<dbReference type="GO" id="GO:0005886">
    <property type="term" value="C:plasma membrane"/>
    <property type="evidence" value="ECO:0007669"/>
    <property type="project" value="UniProtKB-SubCell"/>
</dbReference>
<dbReference type="InterPro" id="IPR027417">
    <property type="entry name" value="P-loop_NTPase"/>
</dbReference>
<dbReference type="InterPro" id="IPR011527">
    <property type="entry name" value="ABC1_TM_dom"/>
</dbReference>
<dbReference type="PROSITE" id="PS50893">
    <property type="entry name" value="ABC_TRANSPORTER_2"/>
    <property type="match status" value="1"/>
</dbReference>
<evidence type="ECO:0000313" key="12">
    <source>
        <dbReference type="Proteomes" id="UP000287027"/>
    </source>
</evidence>
<dbReference type="InterPro" id="IPR036640">
    <property type="entry name" value="ABC1_TM_sf"/>
</dbReference>
<dbReference type="Pfam" id="PF06472">
    <property type="entry name" value="ABC_membrane_2"/>
    <property type="match status" value="1"/>
</dbReference>
<feature type="transmembrane region" description="Helical" evidence="8">
    <location>
        <begin position="210"/>
        <end position="226"/>
    </location>
</feature>
<dbReference type="EMBL" id="CP042808">
    <property type="protein sequence ID" value="QEE85351.1"/>
    <property type="molecule type" value="Genomic_DNA"/>
</dbReference>
<feature type="transmembrane region" description="Helical" evidence="8">
    <location>
        <begin position="94"/>
        <end position="114"/>
    </location>
</feature>
<feature type="transmembrane region" description="Helical" evidence="8">
    <location>
        <begin position="50"/>
        <end position="73"/>
    </location>
</feature>
<dbReference type="Gene3D" id="3.40.50.300">
    <property type="entry name" value="P-loop containing nucleotide triphosphate hydrolases"/>
    <property type="match status" value="1"/>
</dbReference>
<keyword evidence="6 8" id="KW-1133">Transmembrane helix</keyword>
<keyword evidence="4" id="KW-0547">Nucleotide-binding</keyword>
<evidence type="ECO:0000259" key="9">
    <source>
        <dbReference type="PROSITE" id="PS50893"/>
    </source>
</evidence>
<dbReference type="InterPro" id="IPR003593">
    <property type="entry name" value="AAA+_ATPase"/>
</dbReference>
<dbReference type="KEGG" id="aoy:EOV40_006190"/>